<evidence type="ECO:0000256" key="9">
    <source>
        <dbReference type="ARBA" id="ARBA00022842"/>
    </source>
</evidence>
<keyword evidence="11" id="KW-0464">Manganese</keyword>
<sequence>MREEAASHSGSSRLDELLITAVADTGAHIGAVYLLAEDGQVVLMDAQVGMPASVASVWARVRWNERVPIAAAVRQRHMIWLSDREHMARTFPTAAVVLPYDFAAAISPIRTGDTVWGGLTLLWPAGPATRLSRRLRTAIDTTCARMGEVLREAAEKGRPITPGPGPRVLSPRPLHAAEPNAPVVALECLDRLPEGYCSLDVEGRVTLITAPAANLLGGCTSELLGERPWAALPWLRDPIFEDRHRAAVFSREATSFTARNQAGQLLTFRLFPGQNGITVRITPDSADRDLARRAPETGADRPTQVIALHEMLHLATTLARAVTAQEVIDLVADHVMPVYNVQALAILTSKGGRMRVAASRGYSRQAVEDFDGRPVIPPVPQRTLYDAGKPAFFGSWDELRETYPDAIRSDNMSAWAFLPLVTSGRPIGTCILAYDRPHRFSTDERATLTALAGLIAQAFERARLYDVKHQLAQCLQQSLLPRTLPEVPGLELAARYVPANPGMDIGGDFYDLIRLSDTMAAAVIGDVQGHDVTAAALMGQVRTAIHAYATAGANPGEVLAHTNRLLSELAPDRFTSCLYVSIDLERHAACLASAGHLPPLLGRPGRAGRIVGTSPGLLLGIDPEAEYATTELDLPPGSVLTLYTDGLIEEPGLDLGESIADLAERFTPWPDQPLHDLAESLIEDAMVDRGADDIAVLLLREAAR</sequence>
<keyword evidence="5" id="KW-0547">Nucleotide-binding</keyword>
<dbReference type="AlphaFoldDB" id="A0A5S4FQA8"/>
<gene>
    <name evidence="17" type="ORF">ETD86_09975</name>
</gene>
<evidence type="ECO:0000256" key="12">
    <source>
        <dbReference type="ARBA" id="ARBA00047761"/>
    </source>
</evidence>
<dbReference type="Gene3D" id="3.30.450.20">
    <property type="entry name" value="PAS domain"/>
    <property type="match status" value="1"/>
</dbReference>
<keyword evidence="3" id="KW-0808">Transferase</keyword>
<dbReference type="PANTHER" id="PTHR43156">
    <property type="entry name" value="STAGE II SPORULATION PROTEIN E-RELATED"/>
    <property type="match status" value="1"/>
</dbReference>
<evidence type="ECO:0000256" key="6">
    <source>
        <dbReference type="ARBA" id="ARBA00022777"/>
    </source>
</evidence>
<keyword evidence="6" id="KW-0418">Kinase</keyword>
<reference evidence="17 18" key="1">
    <citation type="submission" date="2019-05" db="EMBL/GenBank/DDBJ databases">
        <title>Draft genome sequence of Nonomuraea turkmeniaca DSM 43926.</title>
        <authorList>
            <person name="Saricaoglu S."/>
            <person name="Isik K."/>
        </authorList>
    </citation>
    <scope>NUCLEOTIDE SEQUENCE [LARGE SCALE GENOMIC DNA]</scope>
    <source>
        <strain evidence="17 18">DSM 43926</strain>
    </source>
</reference>
<evidence type="ECO:0000256" key="10">
    <source>
        <dbReference type="ARBA" id="ARBA00022912"/>
    </source>
</evidence>
<dbReference type="RefSeq" id="WP_138665828.1">
    <property type="nucleotide sequence ID" value="NZ_VCKY01000024.1"/>
</dbReference>
<evidence type="ECO:0000259" key="16">
    <source>
        <dbReference type="SMART" id="SM00331"/>
    </source>
</evidence>
<evidence type="ECO:0000256" key="2">
    <source>
        <dbReference type="ARBA" id="ARBA00022553"/>
    </source>
</evidence>
<dbReference type="SUPFAM" id="SSF55781">
    <property type="entry name" value="GAF domain-like"/>
    <property type="match status" value="2"/>
</dbReference>
<evidence type="ECO:0000256" key="3">
    <source>
        <dbReference type="ARBA" id="ARBA00022679"/>
    </source>
</evidence>
<evidence type="ECO:0000313" key="18">
    <source>
        <dbReference type="Proteomes" id="UP000309128"/>
    </source>
</evidence>
<dbReference type="EC" id="3.1.3.16" evidence="1"/>
<keyword evidence="8" id="KW-0067">ATP-binding</keyword>
<dbReference type="GO" id="GO:0005524">
    <property type="term" value="F:ATP binding"/>
    <property type="evidence" value="ECO:0007669"/>
    <property type="project" value="UniProtKB-KW"/>
</dbReference>
<name>A0A5S4FQA8_9ACTN</name>
<dbReference type="Gene3D" id="3.30.450.40">
    <property type="match status" value="2"/>
</dbReference>
<dbReference type="SUPFAM" id="SSF81606">
    <property type="entry name" value="PP2C-like"/>
    <property type="match status" value="1"/>
</dbReference>
<dbReference type="GO" id="GO:0004722">
    <property type="term" value="F:protein serine/threonine phosphatase activity"/>
    <property type="evidence" value="ECO:0007669"/>
    <property type="project" value="UniProtKB-EC"/>
</dbReference>
<keyword evidence="7" id="KW-0378">Hydrolase</keyword>
<keyword evidence="10" id="KW-0904">Protein phosphatase</keyword>
<keyword evidence="9" id="KW-0460">Magnesium</keyword>
<dbReference type="InterPro" id="IPR001932">
    <property type="entry name" value="PPM-type_phosphatase-like_dom"/>
</dbReference>
<evidence type="ECO:0000256" key="1">
    <source>
        <dbReference type="ARBA" id="ARBA00013081"/>
    </source>
</evidence>
<evidence type="ECO:0000256" key="11">
    <source>
        <dbReference type="ARBA" id="ARBA00023211"/>
    </source>
</evidence>
<dbReference type="CDD" id="cd00130">
    <property type="entry name" value="PAS"/>
    <property type="match status" value="1"/>
</dbReference>
<comment type="function">
    <text evidence="13">Primarily acts as an independent SigF regulator that is sensitive to the osmosensory signal, mediating the cross talk of PknD with the SigF regulon. Possesses both phosphatase and kinase activities. The kinase domain functions as a classic anti-sigma factor-like kinase to phosphorylate the anti-anti-sigma factor domain at the canonical regulatory site, and the phosphatase domain antagonizes this activity.</text>
</comment>
<feature type="domain" description="PPM-type phosphatase" evidence="16">
    <location>
        <begin position="487"/>
        <end position="701"/>
    </location>
</feature>
<evidence type="ECO:0000256" key="14">
    <source>
        <dbReference type="ARBA" id="ARBA00075117"/>
    </source>
</evidence>
<keyword evidence="2" id="KW-0597">Phosphoprotein</keyword>
<dbReference type="Proteomes" id="UP000309128">
    <property type="component" value="Unassembled WGS sequence"/>
</dbReference>
<protein>
    <recommendedName>
        <fullName evidence="1">protein-serine/threonine phosphatase</fullName>
        <ecNumber evidence="1">3.1.3.16</ecNumber>
    </recommendedName>
    <alternativeName>
        <fullName evidence="15">Protein-serine/threonine phosphatase</fullName>
    </alternativeName>
    <alternativeName>
        <fullName evidence="14">Serine/threonine-protein kinase</fullName>
    </alternativeName>
</protein>
<dbReference type="Pfam" id="PF07228">
    <property type="entry name" value="SpoIIE"/>
    <property type="match status" value="1"/>
</dbReference>
<evidence type="ECO:0000256" key="8">
    <source>
        <dbReference type="ARBA" id="ARBA00022840"/>
    </source>
</evidence>
<evidence type="ECO:0000256" key="15">
    <source>
        <dbReference type="ARBA" id="ARBA00081350"/>
    </source>
</evidence>
<evidence type="ECO:0000256" key="7">
    <source>
        <dbReference type="ARBA" id="ARBA00022801"/>
    </source>
</evidence>
<dbReference type="InterPro" id="IPR052016">
    <property type="entry name" value="Bact_Sigma-Reg"/>
</dbReference>
<comment type="catalytic activity">
    <reaction evidence="12">
        <text>O-phospho-L-seryl-[protein] + H2O = L-seryl-[protein] + phosphate</text>
        <dbReference type="Rhea" id="RHEA:20629"/>
        <dbReference type="Rhea" id="RHEA-COMP:9863"/>
        <dbReference type="Rhea" id="RHEA-COMP:11604"/>
        <dbReference type="ChEBI" id="CHEBI:15377"/>
        <dbReference type="ChEBI" id="CHEBI:29999"/>
        <dbReference type="ChEBI" id="CHEBI:43474"/>
        <dbReference type="ChEBI" id="CHEBI:83421"/>
        <dbReference type="EC" id="3.1.3.16"/>
    </reaction>
</comment>
<dbReference type="GO" id="GO:0046872">
    <property type="term" value="F:metal ion binding"/>
    <property type="evidence" value="ECO:0007669"/>
    <property type="project" value="UniProtKB-KW"/>
</dbReference>
<organism evidence="17 18">
    <name type="scientific">Nonomuraea turkmeniaca</name>
    <dbReference type="NCBI Taxonomy" id="103838"/>
    <lineage>
        <taxon>Bacteria</taxon>
        <taxon>Bacillati</taxon>
        <taxon>Actinomycetota</taxon>
        <taxon>Actinomycetes</taxon>
        <taxon>Streptosporangiales</taxon>
        <taxon>Streptosporangiaceae</taxon>
        <taxon>Nonomuraea</taxon>
    </lineage>
</organism>
<dbReference type="InterPro" id="IPR036457">
    <property type="entry name" value="PPM-type-like_dom_sf"/>
</dbReference>
<evidence type="ECO:0000256" key="4">
    <source>
        <dbReference type="ARBA" id="ARBA00022723"/>
    </source>
</evidence>
<comment type="caution">
    <text evidence="17">The sequence shown here is derived from an EMBL/GenBank/DDBJ whole genome shotgun (WGS) entry which is preliminary data.</text>
</comment>
<dbReference type="InterPro" id="IPR035965">
    <property type="entry name" value="PAS-like_dom_sf"/>
</dbReference>
<dbReference type="Gene3D" id="3.60.40.10">
    <property type="entry name" value="PPM-type phosphatase domain"/>
    <property type="match status" value="1"/>
</dbReference>
<dbReference type="OrthoDB" id="118142at2"/>
<proteinExistence type="predicted"/>
<dbReference type="GO" id="GO:0016301">
    <property type="term" value="F:kinase activity"/>
    <property type="evidence" value="ECO:0007669"/>
    <property type="project" value="UniProtKB-KW"/>
</dbReference>
<dbReference type="InterPro" id="IPR000014">
    <property type="entry name" value="PAS"/>
</dbReference>
<dbReference type="InterPro" id="IPR029016">
    <property type="entry name" value="GAF-like_dom_sf"/>
</dbReference>
<dbReference type="EMBL" id="VCKY01000024">
    <property type="protein sequence ID" value="TMR22887.1"/>
    <property type="molecule type" value="Genomic_DNA"/>
</dbReference>
<dbReference type="Pfam" id="PF13185">
    <property type="entry name" value="GAF_2"/>
    <property type="match status" value="1"/>
</dbReference>
<dbReference type="InterPro" id="IPR003018">
    <property type="entry name" value="GAF"/>
</dbReference>
<evidence type="ECO:0000313" key="17">
    <source>
        <dbReference type="EMBL" id="TMR22887.1"/>
    </source>
</evidence>
<dbReference type="FunFam" id="3.60.40.10:FF:000005">
    <property type="entry name" value="Serine/threonine protein phosphatase"/>
    <property type="match status" value="1"/>
</dbReference>
<keyword evidence="4" id="KW-0479">Metal-binding</keyword>
<keyword evidence="18" id="KW-1185">Reference proteome</keyword>
<accession>A0A5S4FQA8</accession>
<evidence type="ECO:0000256" key="13">
    <source>
        <dbReference type="ARBA" id="ARBA00056274"/>
    </source>
</evidence>
<evidence type="ECO:0000256" key="5">
    <source>
        <dbReference type="ARBA" id="ARBA00022741"/>
    </source>
</evidence>
<dbReference type="SMART" id="SM00331">
    <property type="entry name" value="PP2C_SIG"/>
    <property type="match status" value="1"/>
</dbReference>
<dbReference type="PANTHER" id="PTHR43156:SF2">
    <property type="entry name" value="STAGE II SPORULATION PROTEIN E"/>
    <property type="match status" value="1"/>
</dbReference>
<dbReference type="SUPFAM" id="SSF55785">
    <property type="entry name" value="PYP-like sensor domain (PAS domain)"/>
    <property type="match status" value="1"/>
</dbReference>